<dbReference type="FunFam" id="2.170.190.11:FF:000001">
    <property type="entry name" value="Molybdopterin molybdenumtransferase"/>
    <property type="match status" value="1"/>
</dbReference>
<comment type="pathway">
    <text evidence="3 11">Cofactor biosynthesis; molybdopterin biosynthesis.</text>
</comment>
<dbReference type="Pfam" id="PF03453">
    <property type="entry name" value="MoeA_N"/>
    <property type="match status" value="1"/>
</dbReference>
<gene>
    <name evidence="13" type="ORF">IFK94_01575</name>
</gene>
<protein>
    <recommendedName>
        <fullName evidence="11">Molybdopterin molybdenumtransferase</fullName>
        <ecNumber evidence="11">2.10.1.1</ecNumber>
    </recommendedName>
</protein>
<evidence type="ECO:0000256" key="4">
    <source>
        <dbReference type="ARBA" id="ARBA00010763"/>
    </source>
</evidence>
<dbReference type="Gene3D" id="3.90.105.10">
    <property type="entry name" value="Molybdopterin biosynthesis moea protein, domain 2"/>
    <property type="match status" value="1"/>
</dbReference>
<organism evidence="13 14">
    <name type="scientific">Candidatus Polarisedimenticola svalbardensis</name>
    <dbReference type="NCBI Taxonomy" id="2886004"/>
    <lineage>
        <taxon>Bacteria</taxon>
        <taxon>Pseudomonadati</taxon>
        <taxon>Acidobacteriota</taxon>
        <taxon>Candidatus Polarisedimenticolia</taxon>
        <taxon>Candidatus Polarisedimenticolales</taxon>
        <taxon>Candidatus Polarisedimenticolaceae</taxon>
        <taxon>Candidatus Polarisedimenticola</taxon>
    </lineage>
</organism>
<evidence type="ECO:0000256" key="10">
    <source>
        <dbReference type="ARBA" id="ARBA00047317"/>
    </source>
</evidence>
<dbReference type="GO" id="GO:0006777">
    <property type="term" value="P:Mo-molybdopterin cofactor biosynthetic process"/>
    <property type="evidence" value="ECO:0007669"/>
    <property type="project" value="UniProtKB-UniRule"/>
</dbReference>
<dbReference type="UniPathway" id="UPA00344"/>
<evidence type="ECO:0000313" key="13">
    <source>
        <dbReference type="EMBL" id="MBD3866787.1"/>
    </source>
</evidence>
<dbReference type="NCBIfam" id="TIGR00177">
    <property type="entry name" value="molyb_syn"/>
    <property type="match status" value="1"/>
</dbReference>
<dbReference type="EC" id="2.10.1.1" evidence="11"/>
<evidence type="ECO:0000256" key="8">
    <source>
        <dbReference type="ARBA" id="ARBA00022842"/>
    </source>
</evidence>
<dbReference type="GO" id="GO:0061599">
    <property type="term" value="F:molybdopterin molybdotransferase activity"/>
    <property type="evidence" value="ECO:0007669"/>
    <property type="project" value="UniProtKB-UniRule"/>
</dbReference>
<dbReference type="InterPro" id="IPR005110">
    <property type="entry name" value="MoeA_linker/N"/>
</dbReference>
<accession>A0A8J6XQS0</accession>
<dbReference type="Gene3D" id="2.170.190.11">
    <property type="entry name" value="Molybdopterin biosynthesis moea protein, domain 3"/>
    <property type="match status" value="1"/>
</dbReference>
<dbReference type="FunFam" id="3.40.980.10:FF:000004">
    <property type="entry name" value="Molybdopterin molybdenumtransferase"/>
    <property type="match status" value="1"/>
</dbReference>
<evidence type="ECO:0000256" key="7">
    <source>
        <dbReference type="ARBA" id="ARBA00022723"/>
    </source>
</evidence>
<dbReference type="EMBL" id="JACXWD010000003">
    <property type="protein sequence ID" value="MBD3866787.1"/>
    <property type="molecule type" value="Genomic_DNA"/>
</dbReference>
<comment type="caution">
    <text evidence="13">The sequence shown here is derived from an EMBL/GenBank/DDBJ whole genome shotgun (WGS) entry which is preliminary data.</text>
</comment>
<dbReference type="Pfam" id="PF03454">
    <property type="entry name" value="MoeA_C"/>
    <property type="match status" value="1"/>
</dbReference>
<dbReference type="SUPFAM" id="SSF63867">
    <property type="entry name" value="MoeA C-terminal domain-like"/>
    <property type="match status" value="1"/>
</dbReference>
<dbReference type="InterPro" id="IPR036425">
    <property type="entry name" value="MoaB/Mog-like_dom_sf"/>
</dbReference>
<comment type="similarity">
    <text evidence="4 11">Belongs to the MoeA family.</text>
</comment>
<dbReference type="SMART" id="SM00852">
    <property type="entry name" value="MoCF_biosynth"/>
    <property type="match status" value="1"/>
</dbReference>
<name>A0A8J6XQS0_9BACT</name>
<dbReference type="InterPro" id="IPR001453">
    <property type="entry name" value="MoaB/Mog_dom"/>
</dbReference>
<comment type="function">
    <text evidence="2 11">Catalyzes the insertion of molybdate into adenylated molybdopterin with the concomitant release of AMP.</text>
</comment>
<keyword evidence="6 11" id="KW-0808">Transferase</keyword>
<dbReference type="GO" id="GO:0046872">
    <property type="term" value="F:metal ion binding"/>
    <property type="evidence" value="ECO:0007669"/>
    <property type="project" value="UniProtKB-UniRule"/>
</dbReference>
<feature type="domain" description="MoaB/Mog" evidence="12">
    <location>
        <begin position="178"/>
        <end position="315"/>
    </location>
</feature>
<keyword evidence="7 11" id="KW-0479">Metal-binding</keyword>
<keyword evidence="9 11" id="KW-0501">Molybdenum cofactor biosynthesis</keyword>
<evidence type="ECO:0000256" key="2">
    <source>
        <dbReference type="ARBA" id="ARBA00002901"/>
    </source>
</evidence>
<evidence type="ECO:0000256" key="6">
    <source>
        <dbReference type="ARBA" id="ARBA00022679"/>
    </source>
</evidence>
<evidence type="ECO:0000256" key="5">
    <source>
        <dbReference type="ARBA" id="ARBA00022505"/>
    </source>
</evidence>
<evidence type="ECO:0000256" key="1">
    <source>
        <dbReference type="ARBA" id="ARBA00001946"/>
    </source>
</evidence>
<evidence type="ECO:0000256" key="11">
    <source>
        <dbReference type="RuleBase" id="RU365090"/>
    </source>
</evidence>
<dbReference type="InterPro" id="IPR036688">
    <property type="entry name" value="MoeA_C_domain_IV_sf"/>
</dbReference>
<evidence type="ECO:0000256" key="3">
    <source>
        <dbReference type="ARBA" id="ARBA00005046"/>
    </source>
</evidence>
<comment type="catalytic activity">
    <reaction evidence="10">
        <text>adenylyl-molybdopterin + molybdate = Mo-molybdopterin + AMP + H(+)</text>
        <dbReference type="Rhea" id="RHEA:35047"/>
        <dbReference type="ChEBI" id="CHEBI:15378"/>
        <dbReference type="ChEBI" id="CHEBI:36264"/>
        <dbReference type="ChEBI" id="CHEBI:62727"/>
        <dbReference type="ChEBI" id="CHEBI:71302"/>
        <dbReference type="ChEBI" id="CHEBI:456215"/>
        <dbReference type="EC" id="2.10.1.1"/>
    </reaction>
</comment>
<dbReference type="InterPro" id="IPR005111">
    <property type="entry name" value="MoeA_C_domain_IV"/>
</dbReference>
<dbReference type="SUPFAM" id="SSF53218">
    <property type="entry name" value="Molybdenum cofactor biosynthesis proteins"/>
    <property type="match status" value="1"/>
</dbReference>
<dbReference type="PANTHER" id="PTHR10192">
    <property type="entry name" value="MOLYBDOPTERIN BIOSYNTHESIS PROTEIN"/>
    <property type="match status" value="1"/>
</dbReference>
<dbReference type="AlphaFoldDB" id="A0A8J6XQS0"/>
<dbReference type="CDD" id="cd00887">
    <property type="entry name" value="MoeA"/>
    <property type="match status" value="1"/>
</dbReference>
<dbReference type="Gene3D" id="2.40.340.10">
    <property type="entry name" value="MoeA, C-terminal, domain IV"/>
    <property type="match status" value="1"/>
</dbReference>
<dbReference type="NCBIfam" id="NF045515">
    <property type="entry name" value="Glp_gephyrin"/>
    <property type="match status" value="1"/>
</dbReference>
<dbReference type="InterPro" id="IPR038987">
    <property type="entry name" value="MoeA-like"/>
</dbReference>
<keyword evidence="5 11" id="KW-0500">Molybdenum</keyword>
<dbReference type="GO" id="GO:0005829">
    <property type="term" value="C:cytosol"/>
    <property type="evidence" value="ECO:0007669"/>
    <property type="project" value="TreeGrafter"/>
</dbReference>
<dbReference type="Proteomes" id="UP000648239">
    <property type="component" value="Unassembled WGS sequence"/>
</dbReference>
<evidence type="ECO:0000259" key="12">
    <source>
        <dbReference type="SMART" id="SM00852"/>
    </source>
</evidence>
<evidence type="ECO:0000256" key="9">
    <source>
        <dbReference type="ARBA" id="ARBA00023150"/>
    </source>
</evidence>
<dbReference type="Gene3D" id="3.40.980.10">
    <property type="entry name" value="MoaB/Mog-like domain"/>
    <property type="match status" value="1"/>
</dbReference>
<reference evidence="13 14" key="1">
    <citation type="submission" date="2020-08" db="EMBL/GenBank/DDBJ databases">
        <title>Acidobacteriota in marine sediments use diverse sulfur dissimilation pathways.</title>
        <authorList>
            <person name="Wasmund K."/>
        </authorList>
    </citation>
    <scope>NUCLEOTIDE SEQUENCE [LARGE SCALE GENOMIC DNA]</scope>
    <source>
        <strain evidence="13">MAG AM4</strain>
    </source>
</reference>
<comment type="cofactor">
    <cofactor evidence="1 11">
        <name>Mg(2+)</name>
        <dbReference type="ChEBI" id="CHEBI:18420"/>
    </cofactor>
</comment>
<evidence type="ECO:0000313" key="14">
    <source>
        <dbReference type="Proteomes" id="UP000648239"/>
    </source>
</evidence>
<dbReference type="SUPFAM" id="SSF63882">
    <property type="entry name" value="MoeA N-terminal region -like"/>
    <property type="match status" value="1"/>
</dbReference>
<dbReference type="InterPro" id="IPR036135">
    <property type="entry name" value="MoeA_linker/N_sf"/>
</dbReference>
<proteinExistence type="inferred from homology"/>
<sequence>MITAEQALELLEGVGEPLGLEQVELHQAAGRVLGSEVSADRDQPPTDRSAMDGFAVRAGDLPEPGRTLKMIGEIRAGSSAAGQVVGPDQAIRIMTGAIVPHGADAVIMVERTEEDREQGTVRILERPTAGQHIRVRGEEVPAGGLLLSPGCRIRAAEMATLATVGMSQVPVYRRPTVAVLTTGDEVVEPDTAPEAHQIRNSNALTLLTQLRDMGIEGRYLGIAPDRPDRLRDLLRDGLGDDLLLLTGGVSMGEYDLVAEALRDVGMELLFHKVRVKPGKPILAGRSGGCTVLGLPGNPVSAFTGFAIFAAPLLRRIGGLACWRNRETAGRVLEPLPARPGRTTYHLVEAGFSDGLCTVRPTRSRGSGDVTSMVRANAFAITAGEPGGSPEGAMVPVLFWNDPL</sequence>
<dbReference type="Pfam" id="PF00994">
    <property type="entry name" value="MoCF_biosynth"/>
    <property type="match status" value="1"/>
</dbReference>
<dbReference type="PANTHER" id="PTHR10192:SF5">
    <property type="entry name" value="GEPHYRIN"/>
    <property type="match status" value="1"/>
</dbReference>
<keyword evidence="8 11" id="KW-0460">Magnesium</keyword>